<keyword evidence="1" id="KW-1003">Cell membrane</keyword>
<dbReference type="SUPFAM" id="SSF160631">
    <property type="entry name" value="SMI1/KNR4-like"/>
    <property type="match status" value="1"/>
</dbReference>
<dbReference type="AlphaFoldDB" id="A0A1J9TEA9"/>
<dbReference type="InterPro" id="IPR009948">
    <property type="entry name" value="Syd"/>
</dbReference>
<dbReference type="GO" id="GO:0009898">
    <property type="term" value="C:cytoplasmic side of plasma membrane"/>
    <property type="evidence" value="ECO:0007669"/>
    <property type="project" value="InterPro"/>
</dbReference>
<evidence type="ECO:0000313" key="5">
    <source>
        <dbReference type="Proteomes" id="UP000181873"/>
    </source>
</evidence>
<organism evidence="4 5">
    <name type="scientific">Bacillus albus</name>
    <dbReference type="NCBI Taxonomy" id="2026189"/>
    <lineage>
        <taxon>Bacteria</taxon>
        <taxon>Bacillati</taxon>
        <taxon>Bacillota</taxon>
        <taxon>Bacilli</taxon>
        <taxon>Bacillales</taxon>
        <taxon>Bacillaceae</taxon>
        <taxon>Bacillus</taxon>
        <taxon>Bacillus cereus group</taxon>
    </lineage>
</organism>
<sequence length="181" mass="21748">MDIKKALEHYFKELINVWDTKYGTYPKAPWDEEIDPRLYLSNPDEEEYVYWKPIEKVDLDDFTEIEKKLGMNIHHAMKEYFNSYWFLSLQGFYGSRLVNLEPIEPCKSILEFFEVMKQYEENNRREFRYIQIGFVSPEDMAIIFDNKTGQILIENFETEENEFLANSLAELINNLKVELVV</sequence>
<dbReference type="EMBL" id="MAOE01000139">
    <property type="protein sequence ID" value="OJD55507.1"/>
    <property type="molecule type" value="Genomic_DNA"/>
</dbReference>
<dbReference type="CDD" id="cd16323">
    <property type="entry name" value="Syd"/>
    <property type="match status" value="1"/>
</dbReference>
<dbReference type="InterPro" id="IPR038228">
    <property type="entry name" value="Syd_sf"/>
</dbReference>
<evidence type="ECO:0008006" key="6">
    <source>
        <dbReference type="Google" id="ProtNLM"/>
    </source>
</evidence>
<reference evidence="4 5" key="1">
    <citation type="submission" date="2016-06" db="EMBL/GenBank/DDBJ databases">
        <title>First insights into the genetic diversity and population structure of in the Bacillus cereus group bacteria from diverse marine environments.</title>
        <authorList>
            <person name="Liu Y."/>
            <person name="Lai Q."/>
            <person name="Shao Z."/>
        </authorList>
    </citation>
    <scope>NUCLEOTIDE SEQUENCE [LARGE SCALE GENOMIC DNA]</scope>
    <source>
        <strain evidence="4 5">N35-10-2</strain>
    </source>
</reference>
<keyword evidence="2" id="KW-0997">Cell inner membrane</keyword>
<accession>A0A1J9TEA9</accession>
<comment type="caution">
    <text evidence="4">The sequence shown here is derived from an EMBL/GenBank/DDBJ whole genome shotgun (WGS) entry which is preliminary data.</text>
</comment>
<name>A0A1J9TEA9_9BACI</name>
<gene>
    <name evidence="4" type="ORF">BAU25_22185</name>
</gene>
<evidence type="ECO:0000313" key="4">
    <source>
        <dbReference type="EMBL" id="OJD55507.1"/>
    </source>
</evidence>
<keyword evidence="3" id="KW-0472">Membrane</keyword>
<evidence type="ECO:0000256" key="2">
    <source>
        <dbReference type="ARBA" id="ARBA00022519"/>
    </source>
</evidence>
<evidence type="ECO:0000256" key="1">
    <source>
        <dbReference type="ARBA" id="ARBA00022475"/>
    </source>
</evidence>
<dbReference type="Gene3D" id="3.40.1580.20">
    <property type="entry name" value="Syd protein"/>
    <property type="match status" value="1"/>
</dbReference>
<evidence type="ECO:0000256" key="3">
    <source>
        <dbReference type="ARBA" id="ARBA00023136"/>
    </source>
</evidence>
<dbReference type="RefSeq" id="WP_000351837.1">
    <property type="nucleotide sequence ID" value="NZ_CBCSIO010000015.1"/>
</dbReference>
<proteinExistence type="predicted"/>
<dbReference type="Pfam" id="PF07348">
    <property type="entry name" value="Syd"/>
    <property type="match status" value="1"/>
</dbReference>
<protein>
    <recommendedName>
        <fullName evidence="6">SecY-interacting protein Syd</fullName>
    </recommendedName>
</protein>
<dbReference type="InterPro" id="IPR037883">
    <property type="entry name" value="Knr4/Smi1-like_sf"/>
</dbReference>
<dbReference type="Proteomes" id="UP000181873">
    <property type="component" value="Unassembled WGS sequence"/>
</dbReference>